<protein>
    <submittedName>
        <fullName evidence="2">Uncharacterized protein</fullName>
    </submittedName>
</protein>
<keyword evidence="3" id="KW-1185">Reference proteome</keyword>
<dbReference type="Proteomes" id="UP001458946">
    <property type="component" value="Unassembled WGS sequence"/>
</dbReference>
<keyword evidence="1" id="KW-0732">Signal</keyword>
<evidence type="ECO:0000313" key="3">
    <source>
        <dbReference type="Proteomes" id="UP001458946"/>
    </source>
</evidence>
<feature type="signal peptide" evidence="1">
    <location>
        <begin position="1"/>
        <end position="18"/>
    </location>
</feature>
<comment type="caution">
    <text evidence="2">The sequence shown here is derived from an EMBL/GenBank/DDBJ whole genome shotgun (WGS) entry which is preliminary data.</text>
</comment>
<sequence>MKFLLSTVLAATASTALALGTPIKSLVTGSGGQLTIEDGLYVVSKRTSDLTYLQMGVGTTQASAGRIQGLTLFAFREYLKPSELALLISNTRRVATTCFNLSQGRMDAIAYWLTVQNKSAYRNVTSSFGPMNLRFKRDVTSDGTYYTAVYMNRSGLPGQTPWINYCTDGTK</sequence>
<organism evidence="2 3">
    <name type="scientific">Deinococcus xinjiangensis</name>
    <dbReference type="NCBI Taxonomy" id="457454"/>
    <lineage>
        <taxon>Bacteria</taxon>
        <taxon>Thermotogati</taxon>
        <taxon>Deinococcota</taxon>
        <taxon>Deinococci</taxon>
        <taxon>Deinococcales</taxon>
        <taxon>Deinococcaceae</taxon>
        <taxon>Deinococcus</taxon>
    </lineage>
</organism>
<proteinExistence type="predicted"/>
<reference evidence="2 3" key="1">
    <citation type="submission" date="2024-02" db="EMBL/GenBank/DDBJ databases">
        <title>Deinococcus xinjiangensis NBRC 107630.</title>
        <authorList>
            <person name="Ichikawa N."/>
            <person name="Katano-Makiyama Y."/>
            <person name="Hidaka K."/>
        </authorList>
    </citation>
    <scope>NUCLEOTIDE SEQUENCE [LARGE SCALE GENOMIC DNA]</scope>
    <source>
        <strain evidence="2 3">NBRC 107630</strain>
    </source>
</reference>
<dbReference type="RefSeq" id="WP_353543599.1">
    <property type="nucleotide sequence ID" value="NZ_BAABRN010000058.1"/>
</dbReference>
<feature type="chain" id="PRO_5045117747" evidence="1">
    <location>
        <begin position="19"/>
        <end position="171"/>
    </location>
</feature>
<dbReference type="EMBL" id="BAABRN010000058">
    <property type="protein sequence ID" value="GAA5503628.1"/>
    <property type="molecule type" value="Genomic_DNA"/>
</dbReference>
<accession>A0ABP9VHR9</accession>
<name>A0ABP9VHR9_9DEIO</name>
<evidence type="ECO:0000313" key="2">
    <source>
        <dbReference type="EMBL" id="GAA5503628.1"/>
    </source>
</evidence>
<gene>
    <name evidence="2" type="ORF">Dxin01_03387</name>
</gene>
<evidence type="ECO:0000256" key="1">
    <source>
        <dbReference type="SAM" id="SignalP"/>
    </source>
</evidence>